<evidence type="ECO:0000259" key="9">
    <source>
        <dbReference type="Pfam" id="PF17482"/>
    </source>
</evidence>
<keyword evidence="2" id="KW-1162">Viral penetration into host cytoplasm</keyword>
<dbReference type="GO" id="GO:0098027">
    <property type="term" value="C:virus tail, sheath"/>
    <property type="evidence" value="ECO:0007669"/>
    <property type="project" value="UniProtKB-KW"/>
</dbReference>
<keyword evidence="7" id="KW-1160">Virus entry into host cell</keyword>
<evidence type="ECO:0000256" key="2">
    <source>
        <dbReference type="ARBA" id="ARBA00022595"/>
    </source>
</evidence>
<protein>
    <submittedName>
        <fullName evidence="11">Tail sheath protein</fullName>
    </submittedName>
</protein>
<evidence type="ECO:0000259" key="8">
    <source>
        <dbReference type="Pfam" id="PF04984"/>
    </source>
</evidence>
<evidence type="ECO:0000256" key="7">
    <source>
        <dbReference type="ARBA" id="ARBA00023296"/>
    </source>
</evidence>
<dbReference type="PANTHER" id="PTHR35861:SF1">
    <property type="entry name" value="PHAGE TAIL SHEATH PROTEIN"/>
    <property type="match status" value="1"/>
</dbReference>
<feature type="domain" description="Tail sheath protein subtilisin-like" evidence="8">
    <location>
        <begin position="443"/>
        <end position="585"/>
    </location>
</feature>
<keyword evidence="5" id="KW-0946">Virion</keyword>
<evidence type="ECO:0000256" key="3">
    <source>
        <dbReference type="ARBA" id="ARBA00022732"/>
    </source>
</evidence>
<dbReference type="Gene3D" id="3.40.50.11780">
    <property type="match status" value="2"/>
</dbReference>
<evidence type="ECO:0000256" key="5">
    <source>
        <dbReference type="ARBA" id="ARBA00023003"/>
    </source>
</evidence>
<keyword evidence="6" id="KW-1171">Viral genome ejection through host cell envelope</keyword>
<dbReference type="InterPro" id="IPR054564">
    <property type="entry name" value="Gp18_domIII_N"/>
</dbReference>
<comment type="similarity">
    <text evidence="1">Belongs to the myoviridae tail sheath protein family.</text>
</comment>
<keyword evidence="4" id="KW-1242">Viral contractile tail ejection system</keyword>
<dbReference type="Pfam" id="PF17482">
    <property type="entry name" value="Phage_sheath_1C"/>
    <property type="match status" value="1"/>
</dbReference>
<evidence type="ECO:0000313" key="11">
    <source>
        <dbReference type="EMBL" id="CAB4140668.1"/>
    </source>
</evidence>
<gene>
    <name evidence="11" type="ORF">UFOVP395_50</name>
</gene>
<dbReference type="InterPro" id="IPR052042">
    <property type="entry name" value="Tail_sheath_structural"/>
</dbReference>
<name>A0A6J5M1N5_9CAUD</name>
<reference evidence="11" key="1">
    <citation type="submission" date="2020-04" db="EMBL/GenBank/DDBJ databases">
        <authorList>
            <person name="Chiriac C."/>
            <person name="Salcher M."/>
            <person name="Ghai R."/>
            <person name="Kavagutti S V."/>
        </authorList>
    </citation>
    <scope>NUCLEOTIDE SEQUENCE</scope>
</reference>
<dbReference type="Pfam" id="PF04984">
    <property type="entry name" value="Phage_sheath_1"/>
    <property type="match status" value="1"/>
</dbReference>
<dbReference type="EMBL" id="LR796380">
    <property type="protein sequence ID" value="CAB4140668.1"/>
    <property type="molecule type" value="Genomic_DNA"/>
</dbReference>
<dbReference type="PANTHER" id="PTHR35861">
    <property type="match status" value="1"/>
</dbReference>
<feature type="domain" description="Tail sheath protein Gp18-like" evidence="10">
    <location>
        <begin position="29"/>
        <end position="83"/>
    </location>
</feature>
<dbReference type="GO" id="GO:0099000">
    <property type="term" value="P:symbiont genome ejection through host cell envelope, contractile tail mechanism"/>
    <property type="evidence" value="ECO:0007669"/>
    <property type="project" value="UniProtKB-KW"/>
</dbReference>
<sequence>MAYQVSPGVNVTEIDLTTVVPGVATATGAIAGVFRWGPVGERVSISNENILVSTFGKPTSNNAETFFTAANFLAYGNSLQVVRAANTTNSTATVGALNAVANVGTVTVLNEVVKNRNDYLNNKDGNFDTDAVYVAKYPGSLGNSLKISICDSVNAYSSSLDLVGTESGNAINGSFTLDVGANSGTFVFVSNGAVGTANTYANTIASGFTVGDVLAVGNSTIGVQYIKISAIGAVSANASAAVFTLNLASSYKLATNYVVSNTENGNTTVANVTRNWEYFNTVDAAPITSYYAENFGNSAAVDTMHVVVVDADGQFSGAPDTVLEVYRDVSRATDAKTQEGASNYYKTVINDGSAYVWWANDRPGAVSNTAANIVDSSNLKPLTLDFLGGTDGHTESSAPLNILAAAYDLFKSAEEVDISLVMQGKPVGGSTLVNGQTVSNYQLANYLIDNIATVRKDCVVFVSPDDALVKSNPGAEASSIVNWFGAVTDSSYAVYDSGYKYTYDRYNDVYRYVPMNGDIAGLTARTEATNDAWWSPAGFNRGQIKNVVKLRYNPSKADRDTLYKNSVNPVVTFPGQGTVLFGDKTGTKKPSAFGQINVRRLFITVEKAISQSARFSLFEFNDEFTRSQFKNLVVPYLRDVQARRGIQDFLVVCDATNNTPERIDRNEFWGDIYIKPNRSINFIQLNFVAVRTGVQFSTVVGQF</sequence>
<keyword evidence="3" id="KW-1227">Viral tail protein</keyword>
<dbReference type="Pfam" id="PF22671">
    <property type="entry name" value="Gp18_domIII_N"/>
    <property type="match status" value="1"/>
</dbReference>
<feature type="domain" description="Tail sheath protein C-terminal" evidence="9">
    <location>
        <begin position="589"/>
        <end position="688"/>
    </location>
</feature>
<evidence type="ECO:0000256" key="6">
    <source>
        <dbReference type="ARBA" id="ARBA00023009"/>
    </source>
</evidence>
<proteinExistence type="inferred from homology"/>
<dbReference type="InterPro" id="IPR020287">
    <property type="entry name" value="Tail_sheath_C"/>
</dbReference>
<keyword evidence="5" id="KW-1229">Viral tail sheath protein</keyword>
<dbReference type="InterPro" id="IPR035089">
    <property type="entry name" value="Phage_sheath_subtilisin"/>
</dbReference>
<accession>A0A6J5M1N5</accession>
<evidence type="ECO:0000259" key="10">
    <source>
        <dbReference type="Pfam" id="PF22671"/>
    </source>
</evidence>
<evidence type="ECO:0000256" key="4">
    <source>
        <dbReference type="ARBA" id="ARBA00022766"/>
    </source>
</evidence>
<evidence type="ECO:0000256" key="1">
    <source>
        <dbReference type="ARBA" id="ARBA00008005"/>
    </source>
</evidence>
<organism evidence="11">
    <name type="scientific">uncultured Caudovirales phage</name>
    <dbReference type="NCBI Taxonomy" id="2100421"/>
    <lineage>
        <taxon>Viruses</taxon>
        <taxon>Duplodnaviria</taxon>
        <taxon>Heunggongvirae</taxon>
        <taxon>Uroviricota</taxon>
        <taxon>Caudoviricetes</taxon>
        <taxon>Peduoviridae</taxon>
        <taxon>Maltschvirus</taxon>
        <taxon>Maltschvirus maltsch</taxon>
    </lineage>
</organism>